<dbReference type="CDD" id="cd22541">
    <property type="entry name" value="SP5_N"/>
    <property type="match status" value="1"/>
</dbReference>
<evidence type="ECO:0000259" key="6">
    <source>
        <dbReference type="PROSITE" id="PS50994"/>
    </source>
</evidence>
<dbReference type="InterPro" id="IPR013103">
    <property type="entry name" value="RVT_2"/>
</dbReference>
<evidence type="ECO:0000313" key="8">
    <source>
        <dbReference type="Proteomes" id="UP000233837"/>
    </source>
</evidence>
<reference evidence="7 8" key="1">
    <citation type="journal article" date="2016" name="Sci. Rep.">
        <title>The Dendrobium catenatum Lindl. genome sequence provides insights into polysaccharide synthase, floral development and adaptive evolution.</title>
        <authorList>
            <person name="Zhang G.Q."/>
            <person name="Xu Q."/>
            <person name="Bian C."/>
            <person name="Tsai W.C."/>
            <person name="Yeh C.M."/>
            <person name="Liu K.W."/>
            <person name="Yoshida K."/>
            <person name="Zhang L.S."/>
            <person name="Chang S.B."/>
            <person name="Chen F."/>
            <person name="Shi Y."/>
            <person name="Su Y.Y."/>
            <person name="Zhang Y.Q."/>
            <person name="Chen L.J."/>
            <person name="Yin Y."/>
            <person name="Lin M."/>
            <person name="Huang H."/>
            <person name="Deng H."/>
            <person name="Wang Z.W."/>
            <person name="Zhu S.L."/>
            <person name="Zhao X."/>
            <person name="Deng C."/>
            <person name="Niu S.C."/>
            <person name="Huang J."/>
            <person name="Wang M."/>
            <person name="Liu G.H."/>
            <person name="Yang H.J."/>
            <person name="Xiao X.J."/>
            <person name="Hsiao Y.Y."/>
            <person name="Wu W.L."/>
            <person name="Chen Y.Y."/>
            <person name="Mitsuda N."/>
            <person name="Ohme-Takagi M."/>
            <person name="Luo Y.B."/>
            <person name="Van de Peer Y."/>
            <person name="Liu Z.J."/>
        </authorList>
    </citation>
    <scope>NUCLEOTIDE SEQUENCE [LARGE SCALE GENOMIC DNA]</scope>
    <source>
        <tissue evidence="7">The whole plant</tissue>
    </source>
</reference>
<dbReference type="PANTHER" id="PTHR42648">
    <property type="entry name" value="TRANSPOSASE, PUTATIVE-RELATED"/>
    <property type="match status" value="1"/>
</dbReference>
<dbReference type="InterPro" id="IPR043502">
    <property type="entry name" value="DNA/RNA_pol_sf"/>
</dbReference>
<dbReference type="GO" id="GO:0015074">
    <property type="term" value="P:DNA integration"/>
    <property type="evidence" value="ECO:0007669"/>
    <property type="project" value="InterPro"/>
</dbReference>
<feature type="region of interest" description="Disordered" evidence="5">
    <location>
        <begin position="1"/>
        <end position="24"/>
    </location>
</feature>
<sequence length="1302" mass="145204">MDDSSSSPQISASTARTSSESSGLPSSLKFVLANLKNFVHSPLSPDNYPVWRSQILKILRANSLESFLDSTVPIPPKNVTTSDGLTATNPSYLNWVFTDQNLAAAICATISSPVLPYILNLETTSSIWSTLETRFQSTNRSRVIQLKNELHNISLKNSTMIQYLNEVKSIVDKIAAAGSNVDTEDIILYILNGLPATYQAFKTSIRTMLTPLTLDQLYPLLISEEINIAADTARITSTDAQMALFASRGRGRRSRNRFTSSTNNSTKEQSNKIPTTCQICLKRGHNATDCWHRLNPQYLPKSTSTPTTALRANSSQNHTDWYLDSGASSHMTNSLENLSISTPYRGSDSITIGDGSSVSIENSGKGLLPTPSRKLSLSHILHSPFLQYNLLSISKLTRDNNLAITFDPHGFSFKDLTTSKIILQGPCSAGLYTIRTPSPTATNPALHSTVHGSDPWHDRMGHPSKQILASIAARNQQLNIGFNSFSCHWCNTNKSHKLPFPISASRKIASLDLIHSDVWGPAPMASVTGYLYYVIFVDDYSRFTWLFPMFHKSEVYNIFVAFKTQIENLTSRKIKSIRTDGGGEYMSNKFTQFLQTNGITHQISCPHTPEQNGVAERKYRHIIETTRTILHRASLPYKFWPDAVLTSVYLINRMPASTTNNYSPFELLHNQKPDYSHLRIFGCACYPLIPSSQRHKLQQTADCCVLLGYSDTYKGYKCLNINTNKTILSRHVKFDEHYFPYHSNNSDIPVQESTISPLLLTPSSVHSQPSVVNSPPTAAAQHNAVSSTPTQTQPSRVSATNSQSASLQNNAPVQQPSHPMVTRFRTGSLKPTVRLNLLHTNSTPDLAHDPTSYHEASKHNVWRTAMASEFFALQQQGTWTLVPLPANCSALGCRWTYRTKTHSDGSIAKHKARLVAQGNHQEYGLDFTETFSPVAKLPTIRVLLAIAIHHDWPVQQLDVANAFLHGKLTETVYMRQPKGFEDSTHPDYVCHLQKAIYGLRQAPRQWYNTFTSTLVSMGFSHSTADPSLLILHDNSIRIYLLIYVDDILITGNNTQAITNILAKLDIKFAMKNLGEAHNFLGIQINRSENTFFLSQRLYALSILKTANLSNCNKLSNPTCTKLPLDIQPDQHLSDPILYRKLTGSLQYLTLTRPDIAYSVNQLSQHMHQPENQHIYLLKRLLRYIQGTSDFGIPITKSNLCLTSFSDADWAGDPISRKSTLDTAPFLATLSFPGPSRNKTRWLVPLPSLNTERLQHSFQTLSGSDGCSLISANLPNNRLTSIVTTRLLSRSQITRCSTLAQNT</sequence>
<name>A0A2I0X8D2_9ASPA</name>
<dbReference type="PROSITE" id="PS50994">
    <property type="entry name" value="INTEGRASE"/>
    <property type="match status" value="1"/>
</dbReference>
<dbReference type="InterPro" id="IPR057670">
    <property type="entry name" value="SH3_retrovirus"/>
</dbReference>
<dbReference type="Pfam" id="PF14223">
    <property type="entry name" value="Retrotran_gag_2"/>
    <property type="match status" value="1"/>
</dbReference>
<dbReference type="Pfam" id="PF07727">
    <property type="entry name" value="RVT_2"/>
    <property type="match status" value="1"/>
</dbReference>
<keyword evidence="4" id="KW-0378">Hydrolase</keyword>
<feature type="domain" description="Integrase catalytic" evidence="6">
    <location>
        <begin position="497"/>
        <end position="672"/>
    </location>
</feature>
<feature type="region of interest" description="Disordered" evidence="5">
    <location>
        <begin position="764"/>
        <end position="819"/>
    </location>
</feature>
<dbReference type="GO" id="GO:0006508">
    <property type="term" value="P:proteolysis"/>
    <property type="evidence" value="ECO:0007669"/>
    <property type="project" value="UniProtKB-KW"/>
</dbReference>
<proteinExistence type="predicted"/>
<dbReference type="SUPFAM" id="SSF53098">
    <property type="entry name" value="Ribonuclease H-like"/>
    <property type="match status" value="1"/>
</dbReference>
<feature type="compositionally biased region" description="Low complexity" evidence="5">
    <location>
        <begin position="257"/>
        <end position="266"/>
    </location>
</feature>
<keyword evidence="8" id="KW-1185">Reference proteome</keyword>
<dbReference type="InterPro" id="IPR012337">
    <property type="entry name" value="RNaseH-like_sf"/>
</dbReference>
<evidence type="ECO:0000256" key="4">
    <source>
        <dbReference type="ARBA" id="ARBA00022801"/>
    </source>
</evidence>
<feature type="region of interest" description="Disordered" evidence="5">
    <location>
        <begin position="253"/>
        <end position="272"/>
    </location>
</feature>
<dbReference type="Pfam" id="PF25597">
    <property type="entry name" value="SH3_retrovirus"/>
    <property type="match status" value="1"/>
</dbReference>
<dbReference type="InterPro" id="IPR039537">
    <property type="entry name" value="Retrotran_Ty1/copia-like"/>
</dbReference>
<feature type="compositionally biased region" description="Polar residues" evidence="5">
    <location>
        <begin position="783"/>
        <end position="817"/>
    </location>
</feature>
<evidence type="ECO:0000256" key="2">
    <source>
        <dbReference type="ARBA" id="ARBA00022723"/>
    </source>
</evidence>
<gene>
    <name evidence="7" type="ORF">MA16_Dca002685</name>
</gene>
<dbReference type="Pfam" id="PF22936">
    <property type="entry name" value="Pol_BBD"/>
    <property type="match status" value="1"/>
</dbReference>
<reference evidence="7 8" key="2">
    <citation type="journal article" date="2017" name="Nature">
        <title>The Apostasia genome and the evolution of orchids.</title>
        <authorList>
            <person name="Zhang G.Q."/>
            <person name="Liu K.W."/>
            <person name="Li Z."/>
            <person name="Lohaus R."/>
            <person name="Hsiao Y.Y."/>
            <person name="Niu S.C."/>
            <person name="Wang J.Y."/>
            <person name="Lin Y.C."/>
            <person name="Xu Q."/>
            <person name="Chen L.J."/>
            <person name="Yoshida K."/>
            <person name="Fujiwara S."/>
            <person name="Wang Z.W."/>
            <person name="Zhang Y.Q."/>
            <person name="Mitsuda N."/>
            <person name="Wang M."/>
            <person name="Liu G.H."/>
            <person name="Pecoraro L."/>
            <person name="Huang H.X."/>
            <person name="Xiao X.J."/>
            <person name="Lin M."/>
            <person name="Wu X.Y."/>
            <person name="Wu W.L."/>
            <person name="Chen Y.Y."/>
            <person name="Chang S.B."/>
            <person name="Sakamoto S."/>
            <person name="Ohme-Takagi M."/>
            <person name="Yagi M."/>
            <person name="Zeng S.J."/>
            <person name="Shen C.Y."/>
            <person name="Yeh C.M."/>
            <person name="Luo Y.B."/>
            <person name="Tsai W.C."/>
            <person name="Van de Peer Y."/>
            <person name="Liu Z.J."/>
        </authorList>
    </citation>
    <scope>NUCLEOTIDE SEQUENCE [LARGE SCALE GENOMIC DNA]</scope>
    <source>
        <tissue evidence="7">The whole plant</tissue>
    </source>
</reference>
<keyword evidence="1" id="KW-0645">Protease</keyword>
<dbReference type="SUPFAM" id="SSF56672">
    <property type="entry name" value="DNA/RNA polymerases"/>
    <property type="match status" value="1"/>
</dbReference>
<dbReference type="InterPro" id="IPR036397">
    <property type="entry name" value="RNaseH_sf"/>
</dbReference>
<accession>A0A2I0X8D2</accession>
<keyword evidence="2" id="KW-0479">Metal-binding</keyword>
<dbReference type="InterPro" id="IPR054722">
    <property type="entry name" value="PolX-like_BBD"/>
</dbReference>
<protein>
    <submittedName>
        <fullName evidence="7">Retrovirus-related Pol polyprotein from transposon TNT 1-94</fullName>
    </submittedName>
</protein>
<dbReference type="GO" id="GO:0003676">
    <property type="term" value="F:nucleic acid binding"/>
    <property type="evidence" value="ECO:0007669"/>
    <property type="project" value="InterPro"/>
</dbReference>
<evidence type="ECO:0000313" key="7">
    <source>
        <dbReference type="EMBL" id="PKU84173.1"/>
    </source>
</evidence>
<dbReference type="EMBL" id="KZ502052">
    <property type="protein sequence ID" value="PKU84173.1"/>
    <property type="molecule type" value="Genomic_DNA"/>
</dbReference>
<organism evidence="7 8">
    <name type="scientific">Dendrobium catenatum</name>
    <dbReference type="NCBI Taxonomy" id="906689"/>
    <lineage>
        <taxon>Eukaryota</taxon>
        <taxon>Viridiplantae</taxon>
        <taxon>Streptophyta</taxon>
        <taxon>Embryophyta</taxon>
        <taxon>Tracheophyta</taxon>
        <taxon>Spermatophyta</taxon>
        <taxon>Magnoliopsida</taxon>
        <taxon>Liliopsida</taxon>
        <taxon>Asparagales</taxon>
        <taxon>Orchidaceae</taxon>
        <taxon>Epidendroideae</taxon>
        <taxon>Malaxideae</taxon>
        <taxon>Dendrobiinae</taxon>
        <taxon>Dendrobium</taxon>
    </lineage>
</organism>
<dbReference type="PANTHER" id="PTHR42648:SF26">
    <property type="entry name" value="INTEGRASE CATALYTIC DOMAIN-CONTAINING PROTEIN"/>
    <property type="match status" value="1"/>
</dbReference>
<dbReference type="GO" id="GO:0004190">
    <property type="term" value="F:aspartic-type endopeptidase activity"/>
    <property type="evidence" value="ECO:0007669"/>
    <property type="project" value="UniProtKB-KW"/>
</dbReference>
<evidence type="ECO:0000256" key="3">
    <source>
        <dbReference type="ARBA" id="ARBA00022750"/>
    </source>
</evidence>
<dbReference type="GO" id="GO:0046872">
    <property type="term" value="F:metal ion binding"/>
    <property type="evidence" value="ECO:0007669"/>
    <property type="project" value="UniProtKB-KW"/>
</dbReference>
<keyword evidence="3" id="KW-0064">Aspartyl protease</keyword>
<dbReference type="Pfam" id="PF00665">
    <property type="entry name" value="rve"/>
    <property type="match status" value="1"/>
</dbReference>
<dbReference type="Proteomes" id="UP000233837">
    <property type="component" value="Unassembled WGS sequence"/>
</dbReference>
<evidence type="ECO:0000256" key="1">
    <source>
        <dbReference type="ARBA" id="ARBA00022670"/>
    </source>
</evidence>
<dbReference type="InterPro" id="IPR001584">
    <property type="entry name" value="Integrase_cat-core"/>
</dbReference>
<evidence type="ECO:0000256" key="5">
    <source>
        <dbReference type="SAM" id="MobiDB-lite"/>
    </source>
</evidence>
<dbReference type="Gene3D" id="3.30.420.10">
    <property type="entry name" value="Ribonuclease H-like superfamily/Ribonuclease H"/>
    <property type="match status" value="1"/>
</dbReference>
<feature type="compositionally biased region" description="Polar residues" evidence="5">
    <location>
        <begin position="765"/>
        <end position="776"/>
    </location>
</feature>